<reference evidence="4" key="1">
    <citation type="submission" date="2025-08" db="UniProtKB">
        <authorList>
            <consortium name="RefSeq"/>
        </authorList>
    </citation>
    <scope>IDENTIFICATION</scope>
    <source>
        <tissue evidence="4">Entire body</tissue>
    </source>
</reference>
<dbReference type="InParanoid" id="A0A1W4WYH2"/>
<feature type="compositionally biased region" description="Pro residues" evidence="1">
    <location>
        <begin position="194"/>
        <end position="205"/>
    </location>
</feature>
<dbReference type="KEGG" id="apln:108739506"/>
<dbReference type="InterPro" id="IPR016181">
    <property type="entry name" value="Acyl_CoA_acyltransferase"/>
</dbReference>
<dbReference type="PANTHER" id="PTHR13538:SF4">
    <property type="entry name" value="N-ALPHA-ACETYLTRANSFERASE 80"/>
    <property type="match status" value="1"/>
</dbReference>
<evidence type="ECO:0000313" key="3">
    <source>
        <dbReference type="Proteomes" id="UP000192223"/>
    </source>
</evidence>
<protein>
    <submittedName>
        <fullName evidence="4">N-acetyltransferase 6</fullName>
    </submittedName>
</protein>
<dbReference type="FunCoup" id="A0A1W4WYH2">
    <property type="interactions" value="265"/>
</dbReference>
<name>A0A1W4WYH2_AGRPL</name>
<dbReference type="GeneID" id="108739506"/>
<evidence type="ECO:0000256" key="1">
    <source>
        <dbReference type="SAM" id="MobiDB-lite"/>
    </source>
</evidence>
<organism evidence="3 4">
    <name type="scientific">Agrilus planipennis</name>
    <name type="common">Emerald ash borer</name>
    <name type="synonym">Agrilus marcopoli</name>
    <dbReference type="NCBI Taxonomy" id="224129"/>
    <lineage>
        <taxon>Eukaryota</taxon>
        <taxon>Metazoa</taxon>
        <taxon>Ecdysozoa</taxon>
        <taxon>Arthropoda</taxon>
        <taxon>Hexapoda</taxon>
        <taxon>Insecta</taxon>
        <taxon>Pterygota</taxon>
        <taxon>Neoptera</taxon>
        <taxon>Endopterygota</taxon>
        <taxon>Coleoptera</taxon>
        <taxon>Polyphaga</taxon>
        <taxon>Elateriformia</taxon>
        <taxon>Buprestoidea</taxon>
        <taxon>Buprestidae</taxon>
        <taxon>Agrilinae</taxon>
        <taxon>Agrilus</taxon>
    </lineage>
</organism>
<accession>A0A1W4WYH2</accession>
<dbReference type="CDD" id="cd04301">
    <property type="entry name" value="NAT_SF"/>
    <property type="match status" value="1"/>
</dbReference>
<dbReference type="InterPro" id="IPR039840">
    <property type="entry name" value="NAA80"/>
</dbReference>
<dbReference type="RefSeq" id="XP_018328926.1">
    <property type="nucleotide sequence ID" value="XM_018473424.2"/>
</dbReference>
<gene>
    <name evidence="4" type="primary">LOC108739506</name>
</gene>
<dbReference type="AlphaFoldDB" id="A0A1W4WYH2"/>
<dbReference type="STRING" id="224129.A0A1W4WYH2"/>
<feature type="domain" description="N-acetyltransferase" evidence="2">
    <location>
        <begin position="29"/>
        <end position="169"/>
    </location>
</feature>
<dbReference type="PANTHER" id="PTHR13538">
    <property type="entry name" value="N-ACETYLTRANSFERASE 6"/>
    <property type="match status" value="1"/>
</dbReference>
<evidence type="ECO:0000313" key="4">
    <source>
        <dbReference type="RefSeq" id="XP_018328926.1"/>
    </source>
</evidence>
<dbReference type="Proteomes" id="UP000192223">
    <property type="component" value="Unplaced"/>
</dbReference>
<dbReference type="SUPFAM" id="SSF55729">
    <property type="entry name" value="Acyl-CoA N-acyltransferases (Nat)"/>
    <property type="match status" value="1"/>
</dbReference>
<dbReference type="Gene3D" id="3.40.630.30">
    <property type="match status" value="1"/>
</dbReference>
<feature type="region of interest" description="Disordered" evidence="1">
    <location>
        <begin position="186"/>
        <end position="209"/>
    </location>
</feature>
<dbReference type="InterPro" id="IPR000182">
    <property type="entry name" value="GNAT_dom"/>
</dbReference>
<keyword evidence="3" id="KW-1185">Reference proteome</keyword>
<sequence>MNIISVSVLYIKSFMKIFNMDLQLEESDLKVVPLHHFPEYTLQCCRLLNNEWKRSDAARLHSLKSSSDSLPTSLILLINKELIGHCKLSPIPSIKHACFIESVVIDRKLRGKGYGSFLMREAEKHCKNNLNLKTIYLSTTDRISFYFKLGYSQCEPVSIYGGPLNNKISNFNSNNSVLTNNSMIRKANNNSSQPTPPVPPPPPPLNYGNPLLKFQKKKIYMKRDV</sequence>
<dbReference type="GO" id="GO:1905502">
    <property type="term" value="F:acetyl-CoA binding"/>
    <property type="evidence" value="ECO:0007669"/>
    <property type="project" value="TreeGrafter"/>
</dbReference>
<dbReference type="PROSITE" id="PS51186">
    <property type="entry name" value="GNAT"/>
    <property type="match status" value="1"/>
</dbReference>
<evidence type="ECO:0000259" key="2">
    <source>
        <dbReference type="PROSITE" id="PS51186"/>
    </source>
</evidence>
<dbReference type="Pfam" id="PF00583">
    <property type="entry name" value="Acetyltransf_1"/>
    <property type="match status" value="1"/>
</dbReference>
<dbReference type="GO" id="GO:0008080">
    <property type="term" value="F:N-acetyltransferase activity"/>
    <property type="evidence" value="ECO:0007669"/>
    <property type="project" value="InterPro"/>
</dbReference>
<dbReference type="OrthoDB" id="329272at2759"/>
<proteinExistence type="predicted"/>
<dbReference type="GO" id="GO:0005737">
    <property type="term" value="C:cytoplasm"/>
    <property type="evidence" value="ECO:0007669"/>
    <property type="project" value="TreeGrafter"/>
</dbReference>